<dbReference type="EMBL" id="JAIWYP010000003">
    <property type="protein sequence ID" value="KAH3855073.1"/>
    <property type="molecule type" value="Genomic_DNA"/>
</dbReference>
<organism evidence="2 3">
    <name type="scientific">Dreissena polymorpha</name>
    <name type="common">Zebra mussel</name>
    <name type="synonym">Mytilus polymorpha</name>
    <dbReference type="NCBI Taxonomy" id="45954"/>
    <lineage>
        <taxon>Eukaryota</taxon>
        <taxon>Metazoa</taxon>
        <taxon>Spiralia</taxon>
        <taxon>Lophotrochozoa</taxon>
        <taxon>Mollusca</taxon>
        <taxon>Bivalvia</taxon>
        <taxon>Autobranchia</taxon>
        <taxon>Heteroconchia</taxon>
        <taxon>Euheterodonta</taxon>
        <taxon>Imparidentia</taxon>
        <taxon>Neoheterodontei</taxon>
        <taxon>Myida</taxon>
        <taxon>Dreissenoidea</taxon>
        <taxon>Dreissenidae</taxon>
        <taxon>Dreissena</taxon>
    </lineage>
</organism>
<proteinExistence type="predicted"/>
<evidence type="ECO:0000313" key="2">
    <source>
        <dbReference type="EMBL" id="KAH3855073.1"/>
    </source>
</evidence>
<feature type="signal peptide" evidence="1">
    <location>
        <begin position="1"/>
        <end position="23"/>
    </location>
</feature>
<comment type="caution">
    <text evidence="2">The sequence shown here is derived from an EMBL/GenBank/DDBJ whole genome shotgun (WGS) entry which is preliminary data.</text>
</comment>
<evidence type="ECO:0000256" key="1">
    <source>
        <dbReference type="SAM" id="SignalP"/>
    </source>
</evidence>
<accession>A0A9D4R5K3</accession>
<dbReference type="AlphaFoldDB" id="A0A9D4R5K3"/>
<gene>
    <name evidence="2" type="ORF">DPMN_097633</name>
</gene>
<feature type="chain" id="PRO_5039675358" evidence="1">
    <location>
        <begin position="24"/>
        <end position="108"/>
    </location>
</feature>
<keyword evidence="3" id="KW-1185">Reference proteome</keyword>
<protein>
    <submittedName>
        <fullName evidence="2">Uncharacterized protein</fullName>
    </submittedName>
</protein>
<name>A0A9D4R5K3_DREPO</name>
<dbReference type="Proteomes" id="UP000828390">
    <property type="component" value="Unassembled WGS sequence"/>
</dbReference>
<keyword evidence="1" id="KW-0732">Signal</keyword>
<reference evidence="2" key="1">
    <citation type="journal article" date="2019" name="bioRxiv">
        <title>The Genome of the Zebra Mussel, Dreissena polymorpha: A Resource for Invasive Species Research.</title>
        <authorList>
            <person name="McCartney M.A."/>
            <person name="Auch B."/>
            <person name="Kono T."/>
            <person name="Mallez S."/>
            <person name="Zhang Y."/>
            <person name="Obille A."/>
            <person name="Becker A."/>
            <person name="Abrahante J.E."/>
            <person name="Garbe J."/>
            <person name="Badalamenti J.P."/>
            <person name="Herman A."/>
            <person name="Mangelson H."/>
            <person name="Liachko I."/>
            <person name="Sullivan S."/>
            <person name="Sone E.D."/>
            <person name="Koren S."/>
            <person name="Silverstein K.A.T."/>
            <person name="Beckman K.B."/>
            <person name="Gohl D.M."/>
        </authorList>
    </citation>
    <scope>NUCLEOTIDE SEQUENCE</scope>
    <source>
        <strain evidence="2">Duluth1</strain>
        <tissue evidence="2">Whole animal</tissue>
    </source>
</reference>
<sequence length="108" mass="11708">MKMITCLSTRLLLAISLLTFTRADYECVCNNNVELEVKDRANGHGDTLGYMYEFDCKPKIPGSEHAAVYEIMFEGQIGFVSSDGGNVQSQTCPGAISAADLGMVHAIL</sequence>
<reference evidence="2" key="2">
    <citation type="submission" date="2020-11" db="EMBL/GenBank/DDBJ databases">
        <authorList>
            <person name="McCartney M.A."/>
            <person name="Auch B."/>
            <person name="Kono T."/>
            <person name="Mallez S."/>
            <person name="Becker A."/>
            <person name="Gohl D.M."/>
            <person name="Silverstein K.A.T."/>
            <person name="Koren S."/>
            <person name="Bechman K.B."/>
            <person name="Herman A."/>
            <person name="Abrahante J.E."/>
            <person name="Garbe J."/>
        </authorList>
    </citation>
    <scope>NUCLEOTIDE SEQUENCE</scope>
    <source>
        <strain evidence="2">Duluth1</strain>
        <tissue evidence="2">Whole animal</tissue>
    </source>
</reference>
<evidence type="ECO:0000313" key="3">
    <source>
        <dbReference type="Proteomes" id="UP000828390"/>
    </source>
</evidence>